<gene>
    <name evidence="2" type="ORF">SAMN04488238_103272</name>
</gene>
<feature type="chain" id="PRO_5011753702" description="DUF1223 domain-containing protein" evidence="1">
    <location>
        <begin position="23"/>
        <end position="234"/>
    </location>
</feature>
<keyword evidence="1" id="KW-0732">Signal</keyword>
<feature type="signal peptide" evidence="1">
    <location>
        <begin position="1"/>
        <end position="22"/>
    </location>
</feature>
<dbReference type="InterPro" id="IPR036249">
    <property type="entry name" value="Thioredoxin-like_sf"/>
</dbReference>
<reference evidence="2 3" key="1">
    <citation type="submission" date="2016-10" db="EMBL/GenBank/DDBJ databases">
        <authorList>
            <person name="de Groot N.N."/>
        </authorList>
    </citation>
    <scope>NUCLEOTIDE SEQUENCE [LARGE SCALE GENOMIC DNA]</scope>
    <source>
        <strain evidence="2 3">CGMCC 1.8894</strain>
    </source>
</reference>
<dbReference type="PANTHER" id="PTHR36057:SF1">
    <property type="entry name" value="LIPOPROTEIN LIPID ATTACHMENT SITE-LIKE PROTEIN, PUTATIVE (DUF1223)-RELATED"/>
    <property type="match status" value="1"/>
</dbReference>
<name>A0A1H2W578_9RHOB</name>
<dbReference type="SUPFAM" id="SSF52833">
    <property type="entry name" value="Thioredoxin-like"/>
    <property type="match status" value="1"/>
</dbReference>
<sequence length="234" mass="25808">MRRMIFGLAAAGAAVLATAAAAQQQPVLVELYTSQGCSSCPPADEVMAELAGRDDVIALALHVDYWDYIGWEDSFAVPAFGERQKSYARTWHHKSVYTPQMVVNGIDQVEGFRSMRVAQLIQQHRDADRRVSISLRRGENGMLYLRLEADPPLTRGAVVDLVRYAPQRTVEIEAGENAGRTATYHNVVTQWTSVGEWDGQVAVEMAFRAEGDDLTAVVVQEREFGAVLAAARPE</sequence>
<evidence type="ECO:0000313" key="3">
    <source>
        <dbReference type="Proteomes" id="UP000198539"/>
    </source>
</evidence>
<dbReference type="PANTHER" id="PTHR36057">
    <property type="match status" value="1"/>
</dbReference>
<keyword evidence="3" id="KW-1185">Reference proteome</keyword>
<evidence type="ECO:0008006" key="4">
    <source>
        <dbReference type="Google" id="ProtNLM"/>
    </source>
</evidence>
<dbReference type="RefSeq" id="WP_092886788.1">
    <property type="nucleotide sequence ID" value="NZ_CP061498.1"/>
</dbReference>
<dbReference type="AlphaFoldDB" id="A0A1H2W578"/>
<proteinExistence type="predicted"/>
<dbReference type="EMBL" id="FNOM01000003">
    <property type="protein sequence ID" value="SDW75740.1"/>
    <property type="molecule type" value="Genomic_DNA"/>
</dbReference>
<dbReference type="Pfam" id="PF06764">
    <property type="entry name" value="DUF1223"/>
    <property type="match status" value="1"/>
</dbReference>
<evidence type="ECO:0000256" key="1">
    <source>
        <dbReference type="SAM" id="SignalP"/>
    </source>
</evidence>
<protein>
    <recommendedName>
        <fullName evidence="4">DUF1223 domain-containing protein</fullName>
    </recommendedName>
</protein>
<dbReference type="OrthoDB" id="9808254at2"/>
<dbReference type="STRING" id="564137.SAMN04488238_103272"/>
<dbReference type="Proteomes" id="UP000198539">
    <property type="component" value="Unassembled WGS sequence"/>
</dbReference>
<organism evidence="2 3">
    <name type="scientific">Roseicitreum antarcticum</name>
    <dbReference type="NCBI Taxonomy" id="564137"/>
    <lineage>
        <taxon>Bacteria</taxon>
        <taxon>Pseudomonadati</taxon>
        <taxon>Pseudomonadota</taxon>
        <taxon>Alphaproteobacteria</taxon>
        <taxon>Rhodobacterales</taxon>
        <taxon>Paracoccaceae</taxon>
        <taxon>Roseicitreum</taxon>
    </lineage>
</organism>
<accession>A0A1H2W578</accession>
<dbReference type="InterPro" id="IPR010634">
    <property type="entry name" value="DUF1223"/>
</dbReference>
<evidence type="ECO:0000313" key="2">
    <source>
        <dbReference type="EMBL" id="SDW75740.1"/>
    </source>
</evidence>